<dbReference type="AlphaFoldDB" id="A0A2Y9BI91"/>
<dbReference type="Proteomes" id="UP000245845">
    <property type="component" value="Unassembled WGS sequence"/>
</dbReference>
<keyword evidence="2" id="KW-1185">Reference proteome</keyword>
<protein>
    <recommendedName>
        <fullName evidence="3">Lipoprotein</fullName>
    </recommendedName>
</protein>
<dbReference type="EMBL" id="QGDL01000011">
    <property type="protein sequence ID" value="PWJ27689.1"/>
    <property type="molecule type" value="Genomic_DNA"/>
</dbReference>
<dbReference type="PROSITE" id="PS51257">
    <property type="entry name" value="PROKAR_LIPOPROTEIN"/>
    <property type="match status" value="1"/>
</dbReference>
<reference evidence="1 2" key="1">
    <citation type="submission" date="2018-05" db="EMBL/GenBank/DDBJ databases">
        <title>The Hungate 1000. A catalogue of reference genomes from the rumen microbiome.</title>
        <authorList>
            <person name="Kelly W."/>
        </authorList>
    </citation>
    <scope>NUCLEOTIDE SEQUENCE [LARGE SCALE GENOMIC DNA]</scope>
    <source>
        <strain evidence="1 2">NLAE-zl-C242</strain>
    </source>
</reference>
<evidence type="ECO:0000313" key="2">
    <source>
        <dbReference type="Proteomes" id="UP000245845"/>
    </source>
</evidence>
<proteinExistence type="predicted"/>
<organism evidence="1 2">
    <name type="scientific">Faecalicatena orotica</name>
    <dbReference type="NCBI Taxonomy" id="1544"/>
    <lineage>
        <taxon>Bacteria</taxon>
        <taxon>Bacillati</taxon>
        <taxon>Bacillota</taxon>
        <taxon>Clostridia</taxon>
        <taxon>Lachnospirales</taxon>
        <taxon>Lachnospiraceae</taxon>
        <taxon>Faecalicatena</taxon>
    </lineage>
</organism>
<gene>
    <name evidence="1" type="ORF">A8806_111126</name>
</gene>
<evidence type="ECO:0008006" key="3">
    <source>
        <dbReference type="Google" id="ProtNLM"/>
    </source>
</evidence>
<dbReference type="RefSeq" id="WP_109732499.1">
    <property type="nucleotide sequence ID" value="NZ_BAAACK010000005.1"/>
</dbReference>
<comment type="caution">
    <text evidence="1">The sequence shown here is derived from an EMBL/GenBank/DDBJ whole genome shotgun (WGS) entry which is preliminary data.</text>
</comment>
<sequence length="160" mass="17579">MRKKINMLLVIILSVLLVAGCSLNNGARVYDNEKMIVENFNTYNLVKSKQSMSDNHLTGSAEKMEGMGTVWEFTASEDTDVNLTYQITVSAGKAKLVLISPDDSLTTLAEFTADVDMEHESTDTFKAMKGKNRIKLVGGKGTKIEYEITADKGNIKAFGD</sequence>
<name>A0A2Y9BI91_9FIRM</name>
<accession>A0A2Y9BI91</accession>
<evidence type="ECO:0000313" key="1">
    <source>
        <dbReference type="EMBL" id="PWJ27689.1"/>
    </source>
</evidence>